<evidence type="ECO:0000256" key="2">
    <source>
        <dbReference type="RuleBase" id="RU003494"/>
    </source>
</evidence>
<dbReference type="Pfam" id="PF02798">
    <property type="entry name" value="GST_N"/>
    <property type="match status" value="1"/>
</dbReference>
<dbReference type="Pfam" id="PF00043">
    <property type="entry name" value="GST_C"/>
    <property type="match status" value="1"/>
</dbReference>
<dbReference type="InterPro" id="IPR040079">
    <property type="entry name" value="Glutathione_S-Trfase"/>
</dbReference>
<evidence type="ECO:0000259" key="5">
    <source>
        <dbReference type="PROSITE" id="PS50405"/>
    </source>
</evidence>
<dbReference type="PANTHER" id="PTHR44051">
    <property type="entry name" value="GLUTATHIONE S-TRANSFERASE-RELATED"/>
    <property type="match status" value="1"/>
</dbReference>
<dbReference type="PROSITE" id="PS50405">
    <property type="entry name" value="GST_CTER"/>
    <property type="match status" value="1"/>
</dbReference>
<dbReference type="PROSITE" id="PS50404">
    <property type="entry name" value="GST_NTER"/>
    <property type="match status" value="1"/>
</dbReference>
<keyword evidence="7" id="KW-1185">Reference proteome</keyword>
<dbReference type="Proteomes" id="UP001224775">
    <property type="component" value="Unassembled WGS sequence"/>
</dbReference>
<name>A0AAD8YIP2_9STRA</name>
<dbReference type="EC" id="2.5.1.18" evidence="6"/>
<feature type="domain" description="GST C-terminal" evidence="5">
    <location>
        <begin position="117"/>
        <end position="232"/>
    </location>
</feature>
<organism evidence="6 7">
    <name type="scientific">Skeletonema marinoi</name>
    <dbReference type="NCBI Taxonomy" id="267567"/>
    <lineage>
        <taxon>Eukaryota</taxon>
        <taxon>Sar</taxon>
        <taxon>Stramenopiles</taxon>
        <taxon>Ochrophyta</taxon>
        <taxon>Bacillariophyta</taxon>
        <taxon>Coscinodiscophyceae</taxon>
        <taxon>Thalassiosirophycidae</taxon>
        <taxon>Thalassiosirales</taxon>
        <taxon>Skeletonemataceae</taxon>
        <taxon>Skeletonema</taxon>
        <taxon>Skeletonema marinoi-dohrnii complex</taxon>
    </lineage>
</organism>
<dbReference type="Gene3D" id="3.40.30.10">
    <property type="entry name" value="Glutaredoxin"/>
    <property type="match status" value="1"/>
</dbReference>
<dbReference type="Gene3D" id="1.20.1050.10">
    <property type="match status" value="1"/>
</dbReference>
<dbReference type="InterPro" id="IPR036282">
    <property type="entry name" value="Glutathione-S-Trfase_C_sf"/>
</dbReference>
<dbReference type="GO" id="GO:0004364">
    <property type="term" value="F:glutathione transferase activity"/>
    <property type="evidence" value="ECO:0007669"/>
    <property type="project" value="UniProtKB-EC"/>
</dbReference>
<dbReference type="InterPro" id="IPR004046">
    <property type="entry name" value="GST_C"/>
</dbReference>
<dbReference type="SUPFAM" id="SSF47616">
    <property type="entry name" value="GST C-terminal domain-like"/>
    <property type="match status" value="1"/>
</dbReference>
<evidence type="ECO:0000256" key="1">
    <source>
        <dbReference type="ARBA" id="ARBA00007409"/>
    </source>
</evidence>
<dbReference type="SUPFAM" id="SSF52833">
    <property type="entry name" value="Thioredoxin-like"/>
    <property type="match status" value="1"/>
</dbReference>
<dbReference type="InterPro" id="IPR036249">
    <property type="entry name" value="Thioredoxin-like_sf"/>
</dbReference>
<evidence type="ECO:0000256" key="3">
    <source>
        <dbReference type="SAM" id="SignalP"/>
    </source>
</evidence>
<evidence type="ECO:0000313" key="6">
    <source>
        <dbReference type="EMBL" id="KAK1746200.1"/>
    </source>
</evidence>
<feature type="domain" description="GST N-terminal" evidence="4">
    <location>
        <begin position="24"/>
        <end position="114"/>
    </location>
</feature>
<dbReference type="InterPro" id="IPR004045">
    <property type="entry name" value="Glutathione_S-Trfase_N"/>
</dbReference>
<proteinExistence type="inferred from homology"/>
<reference evidence="6" key="1">
    <citation type="submission" date="2023-06" db="EMBL/GenBank/DDBJ databases">
        <title>Survivors Of The Sea: Transcriptome response of Skeletonema marinoi to long-term dormancy.</title>
        <authorList>
            <person name="Pinder M.I.M."/>
            <person name="Kourtchenko O."/>
            <person name="Robertson E.K."/>
            <person name="Larsson T."/>
            <person name="Maumus F."/>
            <person name="Osuna-Cruz C.M."/>
            <person name="Vancaester E."/>
            <person name="Stenow R."/>
            <person name="Vandepoele K."/>
            <person name="Ploug H."/>
            <person name="Bruchert V."/>
            <person name="Godhe A."/>
            <person name="Topel M."/>
        </authorList>
    </citation>
    <scope>NUCLEOTIDE SEQUENCE</scope>
    <source>
        <strain evidence="6">R05AC</strain>
    </source>
</reference>
<dbReference type="EMBL" id="JATAAI010000004">
    <property type="protein sequence ID" value="KAK1746200.1"/>
    <property type="molecule type" value="Genomic_DNA"/>
</dbReference>
<evidence type="ECO:0000259" key="4">
    <source>
        <dbReference type="PROSITE" id="PS50404"/>
    </source>
</evidence>
<feature type="chain" id="PRO_5042234186" evidence="3">
    <location>
        <begin position="19"/>
        <end position="254"/>
    </location>
</feature>
<keyword evidence="6" id="KW-0808">Transferase</keyword>
<comment type="similarity">
    <text evidence="1 2">Belongs to the GST superfamily.</text>
</comment>
<sequence>MVRFGAASLLLIASSAAAFSSTSNGLTSYRTPAKSNQSSTSLSMALTLYGSQGSRSPLVNWAANELNLSVEAGDLSKNPHPFGQIPCLTDDNGVLVFESGAILNYLQSKAADKGMHGDKKMAEVSSWISWANASLDPICFLETPDGKVYDTGLKNQNKRIQRLDDLLSKSPFLVDGEFSLADVAVASYLLYVIQFFPDVELHSKWPNIVRYMKECAGREGYGKAFGERVQAFCVARLGEMESGAGKEKKLFGMF</sequence>
<dbReference type="PANTHER" id="PTHR44051:SF8">
    <property type="entry name" value="GLUTATHIONE S-TRANSFERASE GSTA"/>
    <property type="match status" value="1"/>
</dbReference>
<keyword evidence="3" id="KW-0732">Signal</keyword>
<accession>A0AAD8YIP2</accession>
<dbReference type="AlphaFoldDB" id="A0AAD8YIP2"/>
<feature type="signal peptide" evidence="3">
    <location>
        <begin position="1"/>
        <end position="18"/>
    </location>
</feature>
<dbReference type="InterPro" id="IPR010987">
    <property type="entry name" value="Glutathione-S-Trfase_C-like"/>
</dbReference>
<evidence type="ECO:0000313" key="7">
    <source>
        <dbReference type="Proteomes" id="UP001224775"/>
    </source>
</evidence>
<protein>
    <submittedName>
        <fullName evidence="6">Glutathione S-transferase</fullName>
        <ecNumber evidence="6">2.5.1.18</ecNumber>
    </submittedName>
</protein>
<dbReference type="SFLD" id="SFLDS00019">
    <property type="entry name" value="Glutathione_Transferase_(cytos"/>
    <property type="match status" value="1"/>
</dbReference>
<comment type="caution">
    <text evidence="6">The sequence shown here is derived from an EMBL/GenBank/DDBJ whole genome shotgun (WGS) entry which is preliminary data.</text>
</comment>
<gene>
    <name evidence="6" type="ORF">QTG54_002807</name>
</gene>